<dbReference type="Pfam" id="PF13458">
    <property type="entry name" value="Peripla_BP_6"/>
    <property type="match status" value="1"/>
</dbReference>
<dbReference type="Proteomes" id="UP000290365">
    <property type="component" value="Chromosome"/>
</dbReference>
<evidence type="ECO:0000313" key="6">
    <source>
        <dbReference type="Proteomes" id="UP000290365"/>
    </source>
</evidence>
<dbReference type="Gene3D" id="1.10.510.10">
    <property type="entry name" value="Transferase(Phosphotransferase) domain 1"/>
    <property type="match status" value="1"/>
</dbReference>
<protein>
    <recommendedName>
        <fullName evidence="4">Protein kinase domain-containing protein</fullName>
    </recommendedName>
</protein>
<dbReference type="InterPro" id="IPR000719">
    <property type="entry name" value="Prot_kinase_dom"/>
</dbReference>
<dbReference type="SUPFAM" id="SSF56112">
    <property type="entry name" value="Protein kinase-like (PK-like)"/>
    <property type="match status" value="1"/>
</dbReference>
<accession>A0A4P6JW30</accession>
<proteinExistence type="inferred from homology"/>
<dbReference type="InterPro" id="IPR051010">
    <property type="entry name" value="BCAA_transport"/>
</dbReference>
<dbReference type="GO" id="GO:0004672">
    <property type="term" value="F:protein kinase activity"/>
    <property type="evidence" value="ECO:0007669"/>
    <property type="project" value="InterPro"/>
</dbReference>
<keyword evidence="2" id="KW-0732">Signal</keyword>
<dbReference type="SUPFAM" id="SSF53822">
    <property type="entry name" value="Periplasmic binding protein-like I"/>
    <property type="match status" value="1"/>
</dbReference>
<keyword evidence="3" id="KW-1133">Transmembrane helix</keyword>
<dbReference type="PANTHER" id="PTHR30483:SF6">
    <property type="entry name" value="PERIPLASMIC BINDING PROTEIN OF ABC TRANSPORTER FOR NATURAL AMINO ACIDS"/>
    <property type="match status" value="1"/>
</dbReference>
<feature type="domain" description="Protein kinase" evidence="4">
    <location>
        <begin position="114"/>
        <end position="390"/>
    </location>
</feature>
<keyword evidence="3" id="KW-0472">Membrane</keyword>
<sequence length="974" mass="106165">MSILCLEEKESGRGYLMKCPRCTFAGDFVQGRCPRCGYTFEEMPANPRSIPVANLPNGPITNPSAMPDTRPPGFSGIRQFMPSTDPLSMGEAKSLSMPGFAPQNIHVSGAWSLQSTAEKSVTGAEGKLLMRGDTLHNRYRILEHATLPKNQQDQGQAWLALDTQAMTRRRVLVRRVEFPGNPPQDMAQAVRTLASRLMEISHPGFPHIIDVFQEETSQYIIFQYPEGESLSVLLRQQSGALPEQEVAIYGRQLCELLVILAHQQPALVHGAISPDTIIISQDRSSASLIYMPLFLPQAPQATAAGYVAPEQVHGEIQPSIDLYALACTMHHAVTGFDPRERVAFFYPPARRLNPVISTGMETILARALRLSVPQRYSDASEMLRALQDLIASYPPPDLTSPPSSPIPVKAAPISPEQIRARSRRSMVRSLTTVGGLGTLLILLALFFLYGLPWLSTSKLTPADMQATATARQNAQNQAALNQEWQTELQAFKQNGIGISDGRIVFDAYTGRTNVELKKEAAQALLHGDVSSAVNLYNRVVSADPTDGESQIYNENLHILQQNAPYVTIVIAQALDNSPVNLESDRGQFQSEYLAQHEINSRNLLPNGLKLRLLIASSGTSNDNVAKVAQFVANRVTRAGNIDHIIGVMGWPYSSQSINAIDILAGVHIPLISQSASSVKLSGSSQYFFRVNPPDDKQGNMMGQVVVKNLQAKKILVLRDPNDIYSQSLADAFTKSIKAQGVASVQDTFNETKTTVEGYGRLVQEAIENNVDAIYLAGYNVDALRLAHAVGIAARAQPANTVLARLRIVGGDTLASTLGIGNGADADAAIVRNYPQDMARLIFTSFADHNEWNFEGVPPDQQPQFFSEWASTYQSSTMSSPAPDPTFNSLLSFDAVRVFTEACKYVQGPLTGESVRNALASLGQGAIPAYQGITGQIHFDNQGNPVDKALVVLQIVINADGKDVIQILQLSGKFR</sequence>
<dbReference type="OrthoDB" id="136386at2"/>
<evidence type="ECO:0000256" key="3">
    <source>
        <dbReference type="SAM" id="Phobius"/>
    </source>
</evidence>
<keyword evidence="3" id="KW-0812">Transmembrane</keyword>
<dbReference type="PANTHER" id="PTHR30483">
    <property type="entry name" value="LEUCINE-SPECIFIC-BINDING PROTEIN"/>
    <property type="match status" value="1"/>
</dbReference>
<dbReference type="InterPro" id="IPR028082">
    <property type="entry name" value="Peripla_BP_I"/>
</dbReference>
<dbReference type="KEGG" id="kbs:EPA93_27770"/>
<name>A0A4P6JW30_KTERU</name>
<keyword evidence="6" id="KW-1185">Reference proteome</keyword>
<feature type="transmembrane region" description="Helical" evidence="3">
    <location>
        <begin position="429"/>
        <end position="451"/>
    </location>
</feature>
<comment type="similarity">
    <text evidence="1">Belongs to the leucine-binding protein family.</text>
</comment>
<dbReference type="GO" id="GO:0005524">
    <property type="term" value="F:ATP binding"/>
    <property type="evidence" value="ECO:0007669"/>
    <property type="project" value="InterPro"/>
</dbReference>
<evidence type="ECO:0000313" key="5">
    <source>
        <dbReference type="EMBL" id="QBD79570.1"/>
    </source>
</evidence>
<evidence type="ECO:0000256" key="1">
    <source>
        <dbReference type="ARBA" id="ARBA00010062"/>
    </source>
</evidence>
<dbReference type="Gene3D" id="3.30.200.20">
    <property type="entry name" value="Phosphorylase Kinase, domain 1"/>
    <property type="match status" value="1"/>
</dbReference>
<evidence type="ECO:0000256" key="2">
    <source>
        <dbReference type="ARBA" id="ARBA00022729"/>
    </source>
</evidence>
<dbReference type="Gene3D" id="3.40.50.2300">
    <property type="match status" value="2"/>
</dbReference>
<reference evidence="5 6" key="1">
    <citation type="submission" date="2019-01" db="EMBL/GenBank/DDBJ databases">
        <title>Ktedonosporobacter rubrisoli SCAWS-G2.</title>
        <authorList>
            <person name="Huang Y."/>
            <person name="Yan B."/>
        </authorList>
    </citation>
    <scope>NUCLEOTIDE SEQUENCE [LARGE SCALE GENOMIC DNA]</scope>
    <source>
        <strain evidence="5 6">SCAWS-G2</strain>
    </source>
</reference>
<dbReference type="SMART" id="SM00220">
    <property type="entry name" value="S_TKc"/>
    <property type="match status" value="1"/>
</dbReference>
<gene>
    <name evidence="5" type="ORF">EPA93_27770</name>
</gene>
<dbReference type="AlphaFoldDB" id="A0A4P6JW30"/>
<dbReference type="InterPro" id="IPR028081">
    <property type="entry name" value="Leu-bd"/>
</dbReference>
<dbReference type="PROSITE" id="PS50011">
    <property type="entry name" value="PROTEIN_KINASE_DOM"/>
    <property type="match status" value="1"/>
</dbReference>
<dbReference type="EMBL" id="CP035758">
    <property type="protein sequence ID" value="QBD79570.1"/>
    <property type="molecule type" value="Genomic_DNA"/>
</dbReference>
<evidence type="ECO:0000259" key="4">
    <source>
        <dbReference type="PROSITE" id="PS50011"/>
    </source>
</evidence>
<organism evidence="5 6">
    <name type="scientific">Ktedonosporobacter rubrisoli</name>
    <dbReference type="NCBI Taxonomy" id="2509675"/>
    <lineage>
        <taxon>Bacteria</taxon>
        <taxon>Bacillati</taxon>
        <taxon>Chloroflexota</taxon>
        <taxon>Ktedonobacteria</taxon>
        <taxon>Ktedonobacterales</taxon>
        <taxon>Ktedonosporobacteraceae</taxon>
        <taxon>Ktedonosporobacter</taxon>
    </lineage>
</organism>
<dbReference type="InterPro" id="IPR011009">
    <property type="entry name" value="Kinase-like_dom_sf"/>
</dbReference>